<dbReference type="InterPro" id="IPR020070">
    <property type="entry name" value="Ribosomal_bL9_N"/>
</dbReference>
<dbReference type="NCBIfam" id="TIGR00158">
    <property type="entry name" value="L9"/>
    <property type="match status" value="1"/>
</dbReference>
<feature type="domain" description="Ribosomal protein L9" evidence="8">
    <location>
        <begin position="14"/>
        <end position="41"/>
    </location>
</feature>
<accession>A0A1L2ZNL0</accession>
<dbReference type="STRING" id="556325.BHE16_08395"/>
<keyword evidence="4 7" id="KW-0689">Ribosomal protein</keyword>
<gene>
    <name evidence="7" type="primary">rplI</name>
    <name evidence="9" type="ORF">BHE16_08395</name>
    <name evidence="10" type="ORF">HD598_001527</name>
</gene>
<keyword evidence="5 7" id="KW-0687">Ribonucleoprotein</keyword>
<dbReference type="RefSeq" id="WP_071894492.1">
    <property type="nucleotide sequence ID" value="NZ_BAAARH010000021.1"/>
</dbReference>
<dbReference type="FunFam" id="3.40.5.10:FF:000003">
    <property type="entry name" value="50S ribosomal protein L9"/>
    <property type="match status" value="1"/>
</dbReference>
<dbReference type="Proteomes" id="UP000580797">
    <property type="component" value="Unassembled WGS sequence"/>
</dbReference>
<name>A0A1L2ZNL0_9MICC</name>
<dbReference type="InterPro" id="IPR036935">
    <property type="entry name" value="Ribosomal_bL9_N_sf"/>
</dbReference>
<dbReference type="GO" id="GO:0005840">
    <property type="term" value="C:ribosome"/>
    <property type="evidence" value="ECO:0007669"/>
    <property type="project" value="UniProtKB-KW"/>
</dbReference>
<dbReference type="SUPFAM" id="SSF55653">
    <property type="entry name" value="Ribosomal protein L9 C-domain"/>
    <property type="match status" value="1"/>
</dbReference>
<proteinExistence type="inferred from homology"/>
<evidence type="ECO:0000313" key="11">
    <source>
        <dbReference type="Proteomes" id="UP000183530"/>
    </source>
</evidence>
<dbReference type="PROSITE" id="PS00651">
    <property type="entry name" value="RIBOSOMAL_L9"/>
    <property type="match status" value="1"/>
</dbReference>
<dbReference type="HAMAP" id="MF_00503">
    <property type="entry name" value="Ribosomal_bL9"/>
    <property type="match status" value="1"/>
</dbReference>
<comment type="function">
    <text evidence="7">Binds to the 23S rRNA.</text>
</comment>
<evidence type="ECO:0000313" key="10">
    <source>
        <dbReference type="EMBL" id="MBB5512840.1"/>
    </source>
</evidence>
<evidence type="ECO:0000256" key="2">
    <source>
        <dbReference type="ARBA" id="ARBA00022730"/>
    </source>
</evidence>
<evidence type="ECO:0000256" key="4">
    <source>
        <dbReference type="ARBA" id="ARBA00022980"/>
    </source>
</evidence>
<dbReference type="InterPro" id="IPR036791">
    <property type="entry name" value="Ribosomal_bL9_C_sf"/>
</dbReference>
<evidence type="ECO:0000256" key="1">
    <source>
        <dbReference type="ARBA" id="ARBA00010605"/>
    </source>
</evidence>
<dbReference type="GO" id="GO:0006412">
    <property type="term" value="P:translation"/>
    <property type="evidence" value="ECO:0007669"/>
    <property type="project" value="UniProtKB-UniRule"/>
</dbReference>
<organism evidence="9 11">
    <name type="scientific">Neomicrococcus aestuarii</name>
    <dbReference type="NCBI Taxonomy" id="556325"/>
    <lineage>
        <taxon>Bacteria</taxon>
        <taxon>Bacillati</taxon>
        <taxon>Actinomycetota</taxon>
        <taxon>Actinomycetes</taxon>
        <taxon>Micrococcales</taxon>
        <taxon>Micrococcaceae</taxon>
        <taxon>Neomicrococcus</taxon>
    </lineage>
</organism>
<evidence type="ECO:0000256" key="7">
    <source>
        <dbReference type="HAMAP-Rule" id="MF_00503"/>
    </source>
</evidence>
<dbReference type="AlphaFoldDB" id="A0A1L2ZNL0"/>
<dbReference type="KEGG" id="nae:BHE16_08395"/>
<dbReference type="GO" id="GO:0019843">
    <property type="term" value="F:rRNA binding"/>
    <property type="evidence" value="ECO:0007669"/>
    <property type="project" value="UniProtKB-UniRule"/>
</dbReference>
<dbReference type="SUPFAM" id="SSF55658">
    <property type="entry name" value="L9 N-domain-like"/>
    <property type="match status" value="1"/>
</dbReference>
<dbReference type="Pfam" id="PF01281">
    <property type="entry name" value="Ribosomal_L9_N"/>
    <property type="match status" value="1"/>
</dbReference>
<dbReference type="Gene3D" id="3.40.5.10">
    <property type="entry name" value="Ribosomal protein L9, N-terminal domain"/>
    <property type="match status" value="1"/>
</dbReference>
<dbReference type="OrthoDB" id="9788336at2"/>
<evidence type="ECO:0000256" key="3">
    <source>
        <dbReference type="ARBA" id="ARBA00022884"/>
    </source>
</evidence>
<keyword evidence="2 7" id="KW-0699">rRNA-binding</keyword>
<dbReference type="InterPro" id="IPR020594">
    <property type="entry name" value="Ribosomal_bL9_bac/chp"/>
</dbReference>
<dbReference type="EMBL" id="CP018135">
    <property type="protein sequence ID" value="APF41015.1"/>
    <property type="molecule type" value="Genomic_DNA"/>
</dbReference>
<evidence type="ECO:0000256" key="6">
    <source>
        <dbReference type="ARBA" id="ARBA00035292"/>
    </source>
</evidence>
<sequence length="152" mass="15992">MAKLILTHEVTGLGTPGDVVEVKNGYARNYLLPRGFAMPWTKGAEKHVEALNAARAAKAIANLEDAQALAAKLKSTTIRLSVKAGEAGRLFGTVKPADIAAAIEEAGLGNLDRRSIEIQDAIKSVGNHSVTARLHEDVLAAFDVQVVAAKGK</sequence>
<dbReference type="PANTHER" id="PTHR21368">
    <property type="entry name" value="50S RIBOSOMAL PROTEIN L9"/>
    <property type="match status" value="1"/>
</dbReference>
<keyword evidence="11" id="KW-1185">Reference proteome</keyword>
<dbReference type="InterPro" id="IPR000244">
    <property type="entry name" value="Ribosomal_bL9"/>
</dbReference>
<dbReference type="Gene3D" id="3.10.430.100">
    <property type="entry name" value="Ribosomal protein L9, C-terminal domain"/>
    <property type="match status" value="1"/>
</dbReference>
<comment type="similarity">
    <text evidence="1 7">Belongs to the bacterial ribosomal protein bL9 family.</text>
</comment>
<dbReference type="Proteomes" id="UP000183530">
    <property type="component" value="Chromosome"/>
</dbReference>
<dbReference type="GO" id="GO:1990904">
    <property type="term" value="C:ribonucleoprotein complex"/>
    <property type="evidence" value="ECO:0007669"/>
    <property type="project" value="UniProtKB-KW"/>
</dbReference>
<reference evidence="10 12" key="2">
    <citation type="submission" date="2020-08" db="EMBL/GenBank/DDBJ databases">
        <title>Sequencing the genomes of 1000 actinobacteria strains.</title>
        <authorList>
            <person name="Klenk H.-P."/>
        </authorList>
    </citation>
    <scope>NUCLEOTIDE SEQUENCE [LARGE SCALE GENOMIC DNA]</scope>
    <source>
        <strain evidence="10 12">DSM 105783</strain>
    </source>
</reference>
<dbReference type="InterPro" id="IPR020069">
    <property type="entry name" value="Ribosomal_bL9_C"/>
</dbReference>
<keyword evidence="3 7" id="KW-0694">RNA-binding</keyword>
<evidence type="ECO:0000259" key="8">
    <source>
        <dbReference type="PROSITE" id="PS00651"/>
    </source>
</evidence>
<protein>
    <recommendedName>
        <fullName evidence="6 7">Large ribosomal subunit protein bL9</fullName>
    </recommendedName>
</protein>
<dbReference type="Pfam" id="PF03948">
    <property type="entry name" value="Ribosomal_L9_C"/>
    <property type="match status" value="1"/>
</dbReference>
<dbReference type="InterPro" id="IPR009027">
    <property type="entry name" value="Ribosomal_bL9/RNase_H1_N"/>
</dbReference>
<reference evidence="9 11" key="1">
    <citation type="submission" date="2016-11" db="EMBL/GenBank/DDBJ databases">
        <title>Genome sequencing of Zhihengliuella aestuarii B18 antagonistic to Plasmodiophora brassicae.</title>
        <authorList>
            <person name="Luo Y."/>
        </authorList>
    </citation>
    <scope>NUCLEOTIDE SEQUENCE [LARGE SCALE GENOMIC DNA]</scope>
    <source>
        <strain evidence="9 11">B18</strain>
    </source>
</reference>
<evidence type="ECO:0000313" key="9">
    <source>
        <dbReference type="EMBL" id="APF41015.1"/>
    </source>
</evidence>
<evidence type="ECO:0000256" key="5">
    <source>
        <dbReference type="ARBA" id="ARBA00023274"/>
    </source>
</evidence>
<evidence type="ECO:0000313" key="12">
    <source>
        <dbReference type="Proteomes" id="UP000580797"/>
    </source>
</evidence>
<dbReference type="EMBL" id="JACHDR010000001">
    <property type="protein sequence ID" value="MBB5512840.1"/>
    <property type="molecule type" value="Genomic_DNA"/>
</dbReference>
<dbReference type="GO" id="GO:0003735">
    <property type="term" value="F:structural constituent of ribosome"/>
    <property type="evidence" value="ECO:0007669"/>
    <property type="project" value="InterPro"/>
</dbReference>